<feature type="signal peptide" evidence="2">
    <location>
        <begin position="1"/>
        <end position="21"/>
    </location>
</feature>
<keyword evidence="4" id="KW-1185">Reference proteome</keyword>
<evidence type="ECO:0008006" key="5">
    <source>
        <dbReference type="Google" id="ProtNLM"/>
    </source>
</evidence>
<evidence type="ECO:0000313" key="4">
    <source>
        <dbReference type="Proteomes" id="UP000664357"/>
    </source>
</evidence>
<dbReference type="EMBL" id="JAFREL020000002">
    <property type="protein sequence ID" value="MEO1771060.1"/>
    <property type="molecule type" value="Genomic_DNA"/>
</dbReference>
<comment type="caution">
    <text evidence="3">The sequence shown here is derived from an EMBL/GenBank/DDBJ whole genome shotgun (WGS) entry which is preliminary data.</text>
</comment>
<evidence type="ECO:0000313" key="3">
    <source>
        <dbReference type="EMBL" id="MEO1771060.1"/>
    </source>
</evidence>
<accession>A0ABV0EQZ3</accession>
<reference evidence="3 4" key="1">
    <citation type="submission" date="2024-02" db="EMBL/GenBank/DDBJ databases">
        <title>The Genome Sequence of Enterococcus sp. DIV0159.</title>
        <authorList>
            <person name="Earl A."/>
            <person name="Manson A."/>
            <person name="Gilmore M."/>
            <person name="Sanders J."/>
            <person name="Shea T."/>
            <person name="Howe W."/>
            <person name="Livny J."/>
            <person name="Cuomo C."/>
            <person name="Neafsey D."/>
            <person name="Birren B."/>
        </authorList>
    </citation>
    <scope>NUCLEOTIDE SEQUENCE [LARGE SCALE GENOMIC DNA]</scope>
    <source>
        <strain evidence="3 4">665A</strain>
    </source>
</reference>
<keyword evidence="2" id="KW-0732">Signal</keyword>
<evidence type="ECO:0000256" key="2">
    <source>
        <dbReference type="SAM" id="SignalP"/>
    </source>
</evidence>
<gene>
    <name evidence="3" type="ORF">JZO67_003034</name>
</gene>
<name>A0ABV0EQZ3_9ENTE</name>
<dbReference type="Proteomes" id="UP000664357">
    <property type="component" value="Unassembled WGS sequence"/>
</dbReference>
<dbReference type="PROSITE" id="PS51257">
    <property type="entry name" value="PROKAR_LIPOPROTEIN"/>
    <property type="match status" value="1"/>
</dbReference>
<sequence length="252" mass="26509">MLKKALIGGFTVATLTLILGACGSGSTDNSQSSSSMSSSSMSSSSMSSSETSDSTSGSMNSGNESMGMSSVGQIVGSYDSSDGKVMGATKPGEKVKFEVPAKDGDEYLHLAFMHAASGDKGWYFAPESEDGIALSKSMFDGNSSVDITDKMGLFAAPNETTSEAVTADDGDLKYADTSEFMKATVTMENDMYVVTIENMSSGDHETPFSSGVWEITDTKGKGFDHTASKELSALATMGHREDLYKMVEKEAK</sequence>
<feature type="chain" id="PRO_5046749655" description="Lipoprotein" evidence="2">
    <location>
        <begin position="22"/>
        <end position="252"/>
    </location>
</feature>
<protein>
    <recommendedName>
        <fullName evidence="5">Lipoprotein</fullName>
    </recommendedName>
</protein>
<feature type="region of interest" description="Disordered" evidence="1">
    <location>
        <begin position="24"/>
        <end position="73"/>
    </location>
</feature>
<proteinExistence type="predicted"/>
<dbReference type="RefSeq" id="WP_207703412.1">
    <property type="nucleotide sequence ID" value="NZ_JAFREL020000002.1"/>
</dbReference>
<feature type="compositionally biased region" description="Low complexity" evidence="1">
    <location>
        <begin position="24"/>
        <end position="70"/>
    </location>
</feature>
<evidence type="ECO:0000256" key="1">
    <source>
        <dbReference type="SAM" id="MobiDB-lite"/>
    </source>
</evidence>
<organism evidence="3 4">
    <name type="scientific">Candidatus Enterococcus ferrettii</name>
    <dbReference type="NCBI Taxonomy" id="2815324"/>
    <lineage>
        <taxon>Bacteria</taxon>
        <taxon>Bacillati</taxon>
        <taxon>Bacillota</taxon>
        <taxon>Bacilli</taxon>
        <taxon>Lactobacillales</taxon>
        <taxon>Enterococcaceae</taxon>
        <taxon>Enterococcus</taxon>
    </lineage>
</organism>